<feature type="non-terminal residue" evidence="1">
    <location>
        <position position="1"/>
    </location>
</feature>
<evidence type="ECO:0000313" key="1">
    <source>
        <dbReference type="EMBL" id="HIP17078.1"/>
    </source>
</evidence>
<name>A0A832YT55_9EURY</name>
<accession>A0A832YT55</accession>
<reference evidence="1" key="1">
    <citation type="journal article" date="2020" name="ISME J.">
        <title>Gammaproteobacteria mediating utilization of methyl-, sulfur- and petroleum organic compounds in deep ocean hydrothermal plumes.</title>
        <authorList>
            <person name="Zhou Z."/>
            <person name="Liu Y."/>
            <person name="Pan J."/>
            <person name="Cron B.R."/>
            <person name="Toner B.M."/>
            <person name="Anantharaman K."/>
            <person name="Breier J.A."/>
            <person name="Dick G.J."/>
            <person name="Li M."/>
        </authorList>
    </citation>
    <scope>NUCLEOTIDE SEQUENCE</scope>
    <source>
        <strain evidence="1">SZUA-1385</strain>
    </source>
</reference>
<evidence type="ECO:0000313" key="2">
    <source>
        <dbReference type="Proteomes" id="UP000605144"/>
    </source>
</evidence>
<dbReference type="EMBL" id="DQSV01000042">
    <property type="protein sequence ID" value="HIP17078.1"/>
    <property type="molecule type" value="Genomic_DNA"/>
</dbReference>
<protein>
    <submittedName>
        <fullName evidence="1">Uncharacterized protein</fullName>
    </submittedName>
</protein>
<dbReference type="AlphaFoldDB" id="A0A832YT55"/>
<sequence length="602" mass="70247">ILCMFIVLLTNNHAMEYKWYSTIPIEYVPLSTIDNEKQLNRYLNNDNIVVFYIDRDYNPKRDDWVLYKFNITRVVPKEIPNYYNYTYINTGNSIVIYPKNSLYRDDNGVIIYNPPVPVNNSNNGTFIPPVYNTSTKLLDPKKGIYEIKPKKLLITNHINPDDKDILDFVGYYVSENNGTFAYINKVPPGYKSTIVTGIVVQKVIFDKDGKYVVDIAGRKLKVDLRDDDLIDKKLKHIEALSKLLNVNVTYISTGSENLNIIEKKDIDKDELDSLLNNYWFKKWSKDEYFHIYVSSVENKNHYPKDFDILSLGYYPEIYTFKAPETFKNHPIGGYYPETISYEGTNDTGYWEKGLSSENEFYYYERGEPEVGDNNEYVTNWYYGEKPLPLTLDSEINSDKYKYFNSWFVRSYSYAVSNGADGLLVPNDRYLLDAVLGKDNKNLTWKLDIVGKIKYVVSPGYTNISNGNGIPILRVPGLIDNESYGVPFISECYIPPKDENFGVYVADIVKYDTNKIYSWKDNYTWVCSFKNYVDWANNYINSNITIKNNSVIVYSKRPLKVTLYRKNISYPDKNMKNISLEEFNREYNKMVFYTNSGNFILNI</sequence>
<comment type="caution">
    <text evidence="1">The sequence shown here is derived from an EMBL/GenBank/DDBJ whole genome shotgun (WGS) entry which is preliminary data.</text>
</comment>
<dbReference type="Proteomes" id="UP000605144">
    <property type="component" value="Unassembled WGS sequence"/>
</dbReference>
<gene>
    <name evidence="1" type="ORF">EYG76_02095</name>
</gene>
<proteinExistence type="predicted"/>
<organism evidence="1 2">
    <name type="scientific">Methanothermococcus okinawensis</name>
    <dbReference type="NCBI Taxonomy" id="155863"/>
    <lineage>
        <taxon>Archaea</taxon>
        <taxon>Methanobacteriati</taxon>
        <taxon>Methanobacteriota</taxon>
        <taxon>Methanomada group</taxon>
        <taxon>Methanococci</taxon>
        <taxon>Methanococcales</taxon>
        <taxon>Methanococcaceae</taxon>
        <taxon>Methanothermococcus</taxon>
    </lineage>
</organism>